<organism evidence="1 2">
    <name type="scientific">Symbiodinium microadriaticum</name>
    <name type="common">Dinoflagellate</name>
    <name type="synonym">Zooxanthella microadriatica</name>
    <dbReference type="NCBI Taxonomy" id="2951"/>
    <lineage>
        <taxon>Eukaryota</taxon>
        <taxon>Sar</taxon>
        <taxon>Alveolata</taxon>
        <taxon>Dinophyceae</taxon>
        <taxon>Suessiales</taxon>
        <taxon>Symbiodiniaceae</taxon>
        <taxon>Symbiodinium</taxon>
    </lineage>
</organism>
<proteinExistence type="predicted"/>
<evidence type="ECO:0000313" key="2">
    <source>
        <dbReference type="Proteomes" id="UP000186817"/>
    </source>
</evidence>
<evidence type="ECO:0000313" key="1">
    <source>
        <dbReference type="EMBL" id="OLQ10516.1"/>
    </source>
</evidence>
<name>A0A1Q9ESX2_SYMMI</name>
<gene>
    <name evidence="1" type="ORF">AK812_SmicGene5782</name>
</gene>
<sequence>MPGLYAELVLSDMWSATASRRSAEDSRHEDAEDVVLAREAVKWLLQKIYRRCDNSKLDKVPDLMTRCEGKEVLLLHSALRKYVPMPRDEEIDSFGQTVEDKADLLQELLMGLADHFGVDAPAAVDLSNLGNSFLQELYQMLSHVKAEVVAMATV</sequence>
<dbReference type="EMBL" id="LSRX01000076">
    <property type="protein sequence ID" value="OLQ10516.1"/>
    <property type="molecule type" value="Genomic_DNA"/>
</dbReference>
<accession>A0A1Q9ESX2</accession>
<keyword evidence="2" id="KW-1185">Reference proteome</keyword>
<dbReference type="OrthoDB" id="446481at2759"/>
<dbReference type="AlphaFoldDB" id="A0A1Q9ESX2"/>
<reference evidence="1 2" key="1">
    <citation type="submission" date="2016-02" db="EMBL/GenBank/DDBJ databases">
        <title>Genome analysis of coral dinoflagellate symbionts highlights evolutionary adaptations to a symbiotic lifestyle.</title>
        <authorList>
            <person name="Aranda M."/>
            <person name="Li Y."/>
            <person name="Liew Y.J."/>
            <person name="Baumgarten S."/>
            <person name="Simakov O."/>
            <person name="Wilson M."/>
            <person name="Piel J."/>
            <person name="Ashoor H."/>
            <person name="Bougouffa S."/>
            <person name="Bajic V.B."/>
            <person name="Ryu T."/>
            <person name="Ravasi T."/>
            <person name="Bayer T."/>
            <person name="Micklem G."/>
            <person name="Kim H."/>
            <person name="Bhak J."/>
            <person name="Lajeunesse T.C."/>
            <person name="Voolstra C.R."/>
        </authorList>
    </citation>
    <scope>NUCLEOTIDE SEQUENCE [LARGE SCALE GENOMIC DNA]</scope>
    <source>
        <strain evidence="1 2">CCMP2467</strain>
    </source>
</reference>
<protein>
    <submittedName>
        <fullName evidence="1">Uncharacterized protein</fullName>
    </submittedName>
</protein>
<comment type="caution">
    <text evidence="1">The sequence shown here is derived from an EMBL/GenBank/DDBJ whole genome shotgun (WGS) entry which is preliminary data.</text>
</comment>
<dbReference type="Proteomes" id="UP000186817">
    <property type="component" value="Unassembled WGS sequence"/>
</dbReference>